<dbReference type="Proteomes" id="UP000219338">
    <property type="component" value="Unassembled WGS sequence"/>
</dbReference>
<reference evidence="5" key="1">
    <citation type="submission" date="2017-01" db="EMBL/GenBank/DDBJ databases">
        <authorList>
            <person name="Mah S.A."/>
            <person name="Swanson W.J."/>
            <person name="Moy G.W."/>
            <person name="Vacquier V.D."/>
        </authorList>
    </citation>
    <scope>NUCLEOTIDE SEQUENCE [LARGE SCALE GENOMIC DNA]</scope>
    <source>
        <strain evidence="5">C18/9</strain>
    </source>
</reference>
<dbReference type="InterPro" id="IPR036875">
    <property type="entry name" value="Znf_CCHC_sf"/>
</dbReference>
<dbReference type="PROSITE" id="PS50158">
    <property type="entry name" value="ZF_CCHC"/>
    <property type="match status" value="1"/>
</dbReference>
<feature type="region of interest" description="Disordered" evidence="3">
    <location>
        <begin position="136"/>
        <end position="170"/>
    </location>
</feature>
<dbReference type="AlphaFoldDB" id="A0A284RBW9"/>
<evidence type="ECO:0000256" key="1">
    <source>
        <dbReference type="ARBA" id="ARBA00022664"/>
    </source>
</evidence>
<keyword evidence="6" id="KW-1185">Reference proteome</keyword>
<feature type="compositionally biased region" description="Basic and acidic residues" evidence="3">
    <location>
        <begin position="191"/>
        <end position="210"/>
    </location>
</feature>
<organism evidence="5 6">
    <name type="scientific">Armillaria ostoyae</name>
    <name type="common">Armillaria root rot fungus</name>
    <dbReference type="NCBI Taxonomy" id="47428"/>
    <lineage>
        <taxon>Eukaryota</taxon>
        <taxon>Fungi</taxon>
        <taxon>Dikarya</taxon>
        <taxon>Basidiomycota</taxon>
        <taxon>Agaricomycotina</taxon>
        <taxon>Agaricomycetes</taxon>
        <taxon>Agaricomycetidae</taxon>
        <taxon>Agaricales</taxon>
        <taxon>Marasmiineae</taxon>
        <taxon>Physalacriaceae</taxon>
        <taxon>Armillaria</taxon>
    </lineage>
</organism>
<keyword evidence="2" id="KW-0863">Zinc-finger</keyword>
<dbReference type="InterPro" id="IPR001878">
    <property type="entry name" value="Znf_CCHC"/>
</dbReference>
<keyword evidence="1" id="KW-0507">mRNA processing</keyword>
<feature type="domain" description="CCHC-type" evidence="4">
    <location>
        <begin position="515"/>
        <end position="529"/>
    </location>
</feature>
<evidence type="ECO:0000313" key="6">
    <source>
        <dbReference type="Proteomes" id="UP000219338"/>
    </source>
</evidence>
<keyword evidence="2" id="KW-0479">Metal-binding</keyword>
<dbReference type="SMART" id="SM00343">
    <property type="entry name" value="ZnF_C2HC"/>
    <property type="match status" value="1"/>
</dbReference>
<evidence type="ECO:0000313" key="5">
    <source>
        <dbReference type="EMBL" id="SJL06244.1"/>
    </source>
</evidence>
<dbReference type="Pfam" id="PF03732">
    <property type="entry name" value="Retrotrans_gag"/>
    <property type="match status" value="1"/>
</dbReference>
<feature type="compositionally biased region" description="Polar residues" evidence="3">
    <location>
        <begin position="1"/>
        <end position="13"/>
    </location>
</feature>
<accession>A0A284RBW9</accession>
<dbReference type="EMBL" id="FUEG01000007">
    <property type="protein sequence ID" value="SJL06244.1"/>
    <property type="molecule type" value="Genomic_DNA"/>
</dbReference>
<dbReference type="GO" id="GO:0008270">
    <property type="term" value="F:zinc ion binding"/>
    <property type="evidence" value="ECO:0007669"/>
    <property type="project" value="UniProtKB-KW"/>
</dbReference>
<evidence type="ECO:0000256" key="2">
    <source>
        <dbReference type="PROSITE-ProRule" id="PRU00047"/>
    </source>
</evidence>
<gene>
    <name evidence="5" type="ORF">ARMOST_09580</name>
</gene>
<evidence type="ECO:0000259" key="4">
    <source>
        <dbReference type="PROSITE" id="PS50158"/>
    </source>
</evidence>
<evidence type="ECO:0000256" key="3">
    <source>
        <dbReference type="SAM" id="MobiDB-lite"/>
    </source>
</evidence>
<dbReference type="OrthoDB" id="2645941at2759"/>
<protein>
    <recommendedName>
        <fullName evidence="4">CCHC-type domain-containing protein</fullName>
    </recommendedName>
</protein>
<dbReference type="Gene3D" id="4.10.60.10">
    <property type="entry name" value="Zinc finger, CCHC-type"/>
    <property type="match status" value="1"/>
</dbReference>
<keyword evidence="2" id="KW-0862">Zinc</keyword>
<feature type="region of interest" description="Disordered" evidence="3">
    <location>
        <begin position="1"/>
        <end position="36"/>
    </location>
</feature>
<feature type="compositionally biased region" description="Polar residues" evidence="3">
    <location>
        <begin position="454"/>
        <end position="463"/>
    </location>
</feature>
<dbReference type="STRING" id="47428.A0A284RBW9"/>
<sequence>MPIVSEQNTQPPQETEYPMLVPAPPRNSEPSLTSYWPSHLPRETAPIWTGPSDFDHFNQDQETFGWADEENYEDTGDYRGFTPAPLDYGDYRGYTSAPHFYHQPFPLPDSPTYAGMYQTPTQHHPQRIQGYRVPSYGMRPFVGQNSPPRPGGSNDPPIDPPRPSNEERLQQAKEKLELQDRHLKELKRELADQQAEHDAHAELHQFDRKGKQPNRPPYVPDWRRPINERQDRWSVPRPPPKWQAPNPYLAPVGAAPDEAPWLGVKPLMIKPPLPFEGKYDNVKRFVGDCFTYFEAFAVMHLEGPAKDWWVHTRQDFWCNVEGDPEGPRFRFPSWGEFTTLLAQQFHDPASEELHEKRMFDLRMGKGSAIAYFQELEMEAKKANRRSETDTRGLMVKAVRLGVPDSYTNAIANSGQHIPIVYNDWKRRICIMYEERQKKWVFNQTIGARSGPSKGMSTTATSQPKAGGATSSTPAKQPSSSSAPAGGRDSAGRWTTHPGQGLPMSIDAQKLRNEGRCFRCKEKGHMSKDCLKKKEFRDIRSVQVTNEPVTDSKVEEVKEEKAAAT</sequence>
<dbReference type="GO" id="GO:0006397">
    <property type="term" value="P:mRNA processing"/>
    <property type="evidence" value="ECO:0007669"/>
    <property type="project" value="UniProtKB-KW"/>
</dbReference>
<dbReference type="InterPro" id="IPR005162">
    <property type="entry name" value="Retrotrans_gag_dom"/>
</dbReference>
<proteinExistence type="predicted"/>
<name>A0A284RBW9_ARMOS</name>
<feature type="compositionally biased region" description="Low complexity" evidence="3">
    <location>
        <begin position="468"/>
        <end position="487"/>
    </location>
</feature>
<dbReference type="GO" id="GO:0003676">
    <property type="term" value="F:nucleic acid binding"/>
    <property type="evidence" value="ECO:0007669"/>
    <property type="project" value="InterPro"/>
</dbReference>
<feature type="region of interest" description="Disordered" evidence="3">
    <location>
        <begin position="191"/>
        <end position="225"/>
    </location>
</feature>
<dbReference type="SUPFAM" id="SSF57756">
    <property type="entry name" value="Retrovirus zinc finger-like domains"/>
    <property type="match status" value="1"/>
</dbReference>
<dbReference type="Pfam" id="PF00098">
    <property type="entry name" value="zf-CCHC"/>
    <property type="match status" value="1"/>
</dbReference>
<feature type="region of interest" description="Disordered" evidence="3">
    <location>
        <begin position="446"/>
        <end position="506"/>
    </location>
</feature>